<dbReference type="GO" id="GO:0016878">
    <property type="term" value="F:acid-thiol ligase activity"/>
    <property type="evidence" value="ECO:0007669"/>
    <property type="project" value="UniProtKB-ARBA"/>
</dbReference>
<keyword evidence="4" id="KW-1185">Reference proteome</keyword>
<dbReference type="Pfam" id="PF13193">
    <property type="entry name" value="AMP-binding_C"/>
    <property type="match status" value="1"/>
</dbReference>
<gene>
    <name evidence="3" type="ORF">GCM10011534_38450</name>
</gene>
<organism evidence="3 4">
    <name type="scientific">Pseudooceanicola nanhaiensis</name>
    <dbReference type="NCBI Taxonomy" id="375761"/>
    <lineage>
        <taxon>Bacteria</taxon>
        <taxon>Pseudomonadati</taxon>
        <taxon>Pseudomonadota</taxon>
        <taxon>Alphaproteobacteria</taxon>
        <taxon>Rhodobacterales</taxon>
        <taxon>Paracoccaceae</taxon>
        <taxon>Pseudooceanicola</taxon>
    </lineage>
</organism>
<accession>A0A917WLB0</accession>
<dbReference type="InterPro" id="IPR050237">
    <property type="entry name" value="ATP-dep_AMP-bd_enzyme"/>
</dbReference>
<evidence type="ECO:0000313" key="3">
    <source>
        <dbReference type="EMBL" id="GGM12641.1"/>
    </source>
</evidence>
<evidence type="ECO:0000259" key="1">
    <source>
        <dbReference type="Pfam" id="PF00501"/>
    </source>
</evidence>
<dbReference type="InterPro" id="IPR025110">
    <property type="entry name" value="AMP-bd_C"/>
</dbReference>
<dbReference type="InterPro" id="IPR042099">
    <property type="entry name" value="ANL_N_sf"/>
</dbReference>
<dbReference type="PANTHER" id="PTHR43767:SF1">
    <property type="entry name" value="NONRIBOSOMAL PEPTIDE SYNTHASE PES1 (EUROFUNG)-RELATED"/>
    <property type="match status" value="1"/>
</dbReference>
<dbReference type="Pfam" id="PF00501">
    <property type="entry name" value="AMP-binding"/>
    <property type="match status" value="1"/>
</dbReference>
<dbReference type="RefSeq" id="WP_051630937.1">
    <property type="nucleotide sequence ID" value="NZ_BMLF01000004.1"/>
</dbReference>
<dbReference type="InterPro" id="IPR020845">
    <property type="entry name" value="AMP-binding_CS"/>
</dbReference>
<proteinExistence type="predicted"/>
<feature type="domain" description="AMP-dependent synthetase/ligase" evidence="1">
    <location>
        <begin position="34"/>
        <end position="379"/>
    </location>
</feature>
<feature type="domain" description="AMP-binding enzyme C-terminal" evidence="2">
    <location>
        <begin position="429"/>
        <end position="507"/>
    </location>
</feature>
<dbReference type="InterPro" id="IPR000873">
    <property type="entry name" value="AMP-dep_synth/lig_dom"/>
</dbReference>
<dbReference type="Gene3D" id="3.30.300.30">
    <property type="match status" value="1"/>
</dbReference>
<sequence>MTPVPLTRPDQSPDERRETIERADFPASIPALLDTAADDVPDATLWEFFDEDVSATYAEVQRESRRIGAMLAGQGVTQGSRVAVMLPNIPEMPLAWLGLARLGAVMVPVNIRYSPRELDFLLGNARAELLLIHEDLTSVLDGTDSDVRTLVVGSAGWRDACAAADPENCPETGIDCDDLMNIQYTSGTTGLPKGCLLSHRYWLTTGMVNAWRDGRRFRRILATTPFTYMDPQWLLLMAIYQRGTVVVGRRQSATRFSRWLSEHRIEFCLFPEAATKQPPAPHDADNPVIRANIYGVRPSAHAEIEARYGLTAREAFGMTEIGSGLYMPMEAEDMVGSGSCGRPSPFRETRIVDDAGHEVPEGEIGELLIRGPGMFQGYHENPDATAEVLRDGWFHTGDLFRRDARGYHFIVGRKKDMIRRSGENIACREVEGVLRDMAEIEEVALIPVPDDLRGEEVKAFLTLQNGHAADEAMVGQIIDYASRRLASFKVPRYFEFIETMPRTTSFKVAKSELVKARQDHRIGAFDRVEQVWR</sequence>
<name>A0A917WLB0_9RHOB</name>
<evidence type="ECO:0000259" key="2">
    <source>
        <dbReference type="Pfam" id="PF13193"/>
    </source>
</evidence>
<dbReference type="PROSITE" id="PS00455">
    <property type="entry name" value="AMP_BINDING"/>
    <property type="match status" value="1"/>
</dbReference>
<evidence type="ECO:0000313" key="4">
    <source>
        <dbReference type="Proteomes" id="UP000649829"/>
    </source>
</evidence>
<protein>
    <submittedName>
        <fullName evidence="3">AMP-binding protein</fullName>
    </submittedName>
</protein>
<dbReference type="AlphaFoldDB" id="A0A917WLB0"/>
<dbReference type="SUPFAM" id="SSF56801">
    <property type="entry name" value="Acetyl-CoA synthetase-like"/>
    <property type="match status" value="1"/>
</dbReference>
<dbReference type="Gene3D" id="3.40.50.12780">
    <property type="entry name" value="N-terminal domain of ligase-like"/>
    <property type="match status" value="1"/>
</dbReference>
<dbReference type="PANTHER" id="PTHR43767">
    <property type="entry name" value="LONG-CHAIN-FATTY-ACID--COA LIGASE"/>
    <property type="match status" value="1"/>
</dbReference>
<comment type="caution">
    <text evidence="3">The sequence shown here is derived from an EMBL/GenBank/DDBJ whole genome shotgun (WGS) entry which is preliminary data.</text>
</comment>
<dbReference type="EMBL" id="BMLF01000004">
    <property type="protein sequence ID" value="GGM12641.1"/>
    <property type="molecule type" value="Genomic_DNA"/>
</dbReference>
<reference evidence="3" key="2">
    <citation type="submission" date="2020-09" db="EMBL/GenBank/DDBJ databases">
        <authorList>
            <person name="Sun Q."/>
            <person name="Zhou Y."/>
        </authorList>
    </citation>
    <scope>NUCLEOTIDE SEQUENCE</scope>
    <source>
        <strain evidence="3">CGMCC 1.6293</strain>
    </source>
</reference>
<reference evidence="3" key="1">
    <citation type="journal article" date="2014" name="Int. J. Syst. Evol. Microbiol.">
        <title>Complete genome sequence of Corynebacterium casei LMG S-19264T (=DSM 44701T), isolated from a smear-ripened cheese.</title>
        <authorList>
            <consortium name="US DOE Joint Genome Institute (JGI-PGF)"/>
            <person name="Walter F."/>
            <person name="Albersmeier A."/>
            <person name="Kalinowski J."/>
            <person name="Ruckert C."/>
        </authorList>
    </citation>
    <scope>NUCLEOTIDE SEQUENCE</scope>
    <source>
        <strain evidence="3">CGMCC 1.6293</strain>
    </source>
</reference>
<dbReference type="Proteomes" id="UP000649829">
    <property type="component" value="Unassembled WGS sequence"/>
</dbReference>
<dbReference type="InterPro" id="IPR045851">
    <property type="entry name" value="AMP-bd_C_sf"/>
</dbReference>